<proteinExistence type="predicted"/>
<dbReference type="GeneID" id="63809351"/>
<name>A0A2T5M642_9EURO</name>
<gene>
    <name evidence="2" type="ORF">P175DRAFT_015754</name>
</gene>
<sequence>MDAFGWPRPRHNNKPVGWITDHTIVGFTIWLLGIATYITKIVHRRHHTLGHWGVVPSKTPPGHLLYCPPAGYIWEPYVSKKKKKSPDESKHAGKYTQV</sequence>
<dbReference type="Proteomes" id="UP000244073">
    <property type="component" value="Unassembled WGS sequence"/>
</dbReference>
<dbReference type="EMBL" id="MSFN02000001">
    <property type="protein sequence ID" value="PTU24005.1"/>
    <property type="molecule type" value="Genomic_DNA"/>
</dbReference>
<keyword evidence="1" id="KW-0472">Membrane</keyword>
<reference evidence="2 3" key="1">
    <citation type="journal article" date="2018" name="Proc. Natl. Acad. Sci. U.S.A.">
        <title>Linking secondary metabolites to gene clusters through genome sequencing of six diverse Aspergillus species.</title>
        <authorList>
            <person name="Kaerboelling I."/>
            <person name="Vesth T.C."/>
            <person name="Frisvad J.C."/>
            <person name="Nybo J.L."/>
            <person name="Theobald S."/>
            <person name="Kuo A."/>
            <person name="Bowyer P."/>
            <person name="Matsuda Y."/>
            <person name="Mondo S."/>
            <person name="Lyhne E.K."/>
            <person name="Kogle M.E."/>
            <person name="Clum A."/>
            <person name="Lipzen A."/>
            <person name="Salamov A."/>
            <person name="Ngan C.Y."/>
            <person name="Daum C."/>
            <person name="Chiniquy J."/>
            <person name="Barry K."/>
            <person name="LaButti K."/>
            <person name="Haridas S."/>
            <person name="Simmons B.A."/>
            <person name="Magnuson J.K."/>
            <person name="Mortensen U.H."/>
            <person name="Larsen T.O."/>
            <person name="Grigoriev I.V."/>
            <person name="Baker S.E."/>
            <person name="Andersen M.R."/>
        </authorList>
    </citation>
    <scope>NUCLEOTIDE SEQUENCE [LARGE SCALE GENOMIC DNA]</scope>
    <source>
        <strain evidence="2 3">IBT 24754</strain>
    </source>
</reference>
<dbReference type="RefSeq" id="XP_040755397.1">
    <property type="nucleotide sequence ID" value="XM_040892469.1"/>
</dbReference>
<accession>A0A2T5M642</accession>
<evidence type="ECO:0000313" key="2">
    <source>
        <dbReference type="EMBL" id="PTU24005.1"/>
    </source>
</evidence>
<keyword evidence="1" id="KW-1133">Transmembrane helix</keyword>
<protein>
    <submittedName>
        <fullName evidence="2">Uncharacterized protein</fullName>
    </submittedName>
</protein>
<organism evidence="2 3">
    <name type="scientific">Aspergillus ochraceoroseus IBT 24754</name>
    <dbReference type="NCBI Taxonomy" id="1392256"/>
    <lineage>
        <taxon>Eukaryota</taxon>
        <taxon>Fungi</taxon>
        <taxon>Dikarya</taxon>
        <taxon>Ascomycota</taxon>
        <taxon>Pezizomycotina</taxon>
        <taxon>Eurotiomycetes</taxon>
        <taxon>Eurotiomycetidae</taxon>
        <taxon>Eurotiales</taxon>
        <taxon>Aspergillaceae</taxon>
        <taxon>Aspergillus</taxon>
        <taxon>Aspergillus subgen. Nidulantes</taxon>
    </lineage>
</organism>
<evidence type="ECO:0000313" key="3">
    <source>
        <dbReference type="Proteomes" id="UP000244073"/>
    </source>
</evidence>
<keyword evidence="1" id="KW-0812">Transmembrane</keyword>
<evidence type="ECO:0000256" key="1">
    <source>
        <dbReference type="SAM" id="Phobius"/>
    </source>
</evidence>
<feature type="transmembrane region" description="Helical" evidence="1">
    <location>
        <begin position="16"/>
        <end position="38"/>
    </location>
</feature>
<dbReference type="AlphaFoldDB" id="A0A2T5M642"/>
<dbReference type="VEuPathDB" id="FungiDB:P175DRAFT_015754"/>
<comment type="caution">
    <text evidence="2">The sequence shown here is derived from an EMBL/GenBank/DDBJ whole genome shotgun (WGS) entry which is preliminary data.</text>
</comment>